<organism evidence="2 3">
    <name type="scientific">Pseudidiomarina donghaiensis</name>
    <dbReference type="NCBI Taxonomy" id="519452"/>
    <lineage>
        <taxon>Bacteria</taxon>
        <taxon>Pseudomonadati</taxon>
        <taxon>Pseudomonadota</taxon>
        <taxon>Gammaproteobacteria</taxon>
        <taxon>Alteromonadales</taxon>
        <taxon>Idiomarinaceae</taxon>
        <taxon>Pseudidiomarina</taxon>
    </lineage>
</organism>
<evidence type="ECO:0000256" key="1">
    <source>
        <dbReference type="SAM" id="SignalP"/>
    </source>
</evidence>
<feature type="chain" id="PRO_5019196299" description="Toxin co-regulated pilus biosynthesis protein Q C-terminal domain-containing protein" evidence="1">
    <location>
        <begin position="36"/>
        <end position="144"/>
    </location>
</feature>
<dbReference type="Proteomes" id="UP000286985">
    <property type="component" value="Unassembled WGS sequence"/>
</dbReference>
<evidence type="ECO:0000313" key="3">
    <source>
        <dbReference type="Proteomes" id="UP000286985"/>
    </source>
</evidence>
<evidence type="ECO:0008006" key="4">
    <source>
        <dbReference type="Google" id="ProtNLM"/>
    </source>
</evidence>
<keyword evidence="3" id="KW-1185">Reference proteome</keyword>
<accession>A0A432XL94</accession>
<proteinExistence type="predicted"/>
<dbReference type="EMBL" id="PIPU01000001">
    <property type="protein sequence ID" value="RUO49472.1"/>
    <property type="molecule type" value="Genomic_DNA"/>
</dbReference>
<feature type="signal peptide" evidence="1">
    <location>
        <begin position="1"/>
        <end position="35"/>
    </location>
</feature>
<evidence type="ECO:0000313" key="2">
    <source>
        <dbReference type="EMBL" id="RUO49472.1"/>
    </source>
</evidence>
<dbReference type="STRING" id="519452.SAMN04488139_0724"/>
<dbReference type="AlphaFoldDB" id="A0A432XL94"/>
<dbReference type="RefSeq" id="WP_092837674.1">
    <property type="nucleotide sequence ID" value="NZ_FPCF01000001.1"/>
</dbReference>
<name>A0A432XL94_9GAMM</name>
<reference evidence="3" key="1">
    <citation type="journal article" date="2018" name="Front. Microbiol.">
        <title>Genome-Based Analysis Reveals the Taxonomy and Diversity of the Family Idiomarinaceae.</title>
        <authorList>
            <person name="Liu Y."/>
            <person name="Lai Q."/>
            <person name="Shao Z."/>
        </authorList>
    </citation>
    <scope>NUCLEOTIDE SEQUENCE [LARGE SCALE GENOMIC DNA]</scope>
    <source>
        <strain evidence="3">908033</strain>
    </source>
</reference>
<comment type="caution">
    <text evidence="2">The sequence shown here is derived from an EMBL/GenBank/DDBJ whole genome shotgun (WGS) entry which is preliminary data.</text>
</comment>
<sequence length="144" mass="16266">MVSQPYRVFTHKYVITSSLALSCLWLASFSTTALAATCPAYVFSEATRANQPINSAAATPRVQLHLQQGLLKPQFEQFLKRHFPVDLVDWQVSAHYQWPSAFTLSADSAEQILEKITQPYQFKITVHANRSAVVSYQFRSQGEL</sequence>
<protein>
    <recommendedName>
        <fullName evidence="4">Toxin co-regulated pilus biosynthesis protein Q C-terminal domain-containing protein</fullName>
    </recommendedName>
</protein>
<gene>
    <name evidence="2" type="ORF">CWE24_02940</name>
</gene>
<keyword evidence="1" id="KW-0732">Signal</keyword>
<dbReference type="OrthoDB" id="6238689at2"/>
<dbReference type="PROSITE" id="PS51257">
    <property type="entry name" value="PROKAR_LIPOPROTEIN"/>
    <property type="match status" value="1"/>
</dbReference>